<dbReference type="GO" id="GO:0006412">
    <property type="term" value="P:translation"/>
    <property type="evidence" value="ECO:0007669"/>
    <property type="project" value="InterPro"/>
</dbReference>
<dbReference type="InterPro" id="IPR049946">
    <property type="entry name" value="RIBOSOMAL_L20_CS"/>
</dbReference>
<evidence type="ECO:0000256" key="5">
    <source>
        <dbReference type="ARBA" id="ARBA00023274"/>
    </source>
</evidence>
<keyword evidence="3 7" id="KW-0694">RNA-binding</keyword>
<dbReference type="NCBIfam" id="TIGR01032">
    <property type="entry name" value="rplT_bact"/>
    <property type="match status" value="1"/>
</dbReference>
<dbReference type="GO" id="GO:0019843">
    <property type="term" value="F:rRNA binding"/>
    <property type="evidence" value="ECO:0007669"/>
    <property type="project" value="UniProtKB-UniRule"/>
</dbReference>
<evidence type="ECO:0000256" key="2">
    <source>
        <dbReference type="ARBA" id="ARBA00022730"/>
    </source>
</evidence>
<dbReference type="GO" id="GO:0005840">
    <property type="term" value="C:ribosome"/>
    <property type="evidence" value="ECO:0007669"/>
    <property type="project" value="UniProtKB-KW"/>
</dbReference>
<comment type="caution">
    <text evidence="9">The sequence shown here is derived from an EMBL/GenBank/DDBJ whole genome shotgun (WGS) entry which is preliminary data.</text>
</comment>
<keyword evidence="5 7" id="KW-0687">Ribonucleoprotein</keyword>
<name>A0A0F9ZV50_9BACT</name>
<evidence type="ECO:0000256" key="6">
    <source>
        <dbReference type="ARBA" id="ARBA00035172"/>
    </source>
</evidence>
<reference evidence="9 10" key="1">
    <citation type="journal article" date="2015" name="Nature">
        <title>rRNA introns, odd ribosomes, and small enigmatic genomes across a large radiation of phyla.</title>
        <authorList>
            <person name="Brown C.T."/>
            <person name="Hug L.A."/>
            <person name="Thomas B.C."/>
            <person name="Sharon I."/>
            <person name="Castelle C.J."/>
            <person name="Singh A."/>
            <person name="Wilkins M.J."/>
            <person name="Williams K.H."/>
            <person name="Banfield J.F."/>
        </authorList>
    </citation>
    <scope>NUCLEOTIDE SEQUENCE [LARGE SCALE GENOMIC DNA]</scope>
</reference>
<evidence type="ECO:0000313" key="9">
    <source>
        <dbReference type="EMBL" id="KKP48084.1"/>
    </source>
</evidence>
<dbReference type="FunFam" id="1.10.1900.20:FF:000001">
    <property type="entry name" value="50S ribosomal protein L20"/>
    <property type="match status" value="1"/>
</dbReference>
<evidence type="ECO:0000256" key="8">
    <source>
        <dbReference type="RuleBase" id="RU000560"/>
    </source>
</evidence>
<dbReference type="HAMAP" id="MF_00382">
    <property type="entry name" value="Ribosomal_bL20"/>
    <property type="match status" value="1"/>
</dbReference>
<dbReference type="Gene3D" id="1.10.1900.20">
    <property type="entry name" value="Ribosomal protein L20"/>
    <property type="match status" value="1"/>
</dbReference>
<dbReference type="PANTHER" id="PTHR10986">
    <property type="entry name" value="39S RIBOSOMAL PROTEIN L20"/>
    <property type="match status" value="1"/>
</dbReference>
<comment type="function">
    <text evidence="7 8">Binds directly to 23S ribosomal RNA and is necessary for the in vitro assembly process of the 50S ribosomal subunit. It is not involved in the protein synthesizing functions of that subunit.</text>
</comment>
<proteinExistence type="inferred from homology"/>
<dbReference type="AlphaFoldDB" id="A0A0F9ZV50"/>
<dbReference type="CDD" id="cd07026">
    <property type="entry name" value="Ribosomal_L20"/>
    <property type="match status" value="1"/>
</dbReference>
<evidence type="ECO:0000256" key="1">
    <source>
        <dbReference type="ARBA" id="ARBA00007698"/>
    </source>
</evidence>
<dbReference type="PROSITE" id="PS00937">
    <property type="entry name" value="RIBOSOMAL_L20"/>
    <property type="match status" value="1"/>
</dbReference>
<evidence type="ECO:0000256" key="7">
    <source>
        <dbReference type="HAMAP-Rule" id="MF_00382"/>
    </source>
</evidence>
<dbReference type="PRINTS" id="PR00062">
    <property type="entry name" value="RIBOSOMALL20"/>
</dbReference>
<keyword evidence="2 7" id="KW-0699">rRNA-binding</keyword>
<keyword evidence="4 7" id="KW-0689">Ribosomal protein</keyword>
<dbReference type="InterPro" id="IPR035566">
    <property type="entry name" value="Ribosomal_protein_bL20_C"/>
</dbReference>
<dbReference type="GO" id="GO:0000027">
    <property type="term" value="P:ribosomal large subunit assembly"/>
    <property type="evidence" value="ECO:0007669"/>
    <property type="project" value="UniProtKB-UniRule"/>
</dbReference>
<gene>
    <name evidence="7" type="primary">rplT</name>
    <name evidence="9" type="ORF">UR38_C0002G0187</name>
</gene>
<dbReference type="PATRIC" id="fig|1618561.3.peg.364"/>
<dbReference type="Gene3D" id="6.10.160.10">
    <property type="match status" value="1"/>
</dbReference>
<dbReference type="EMBL" id="LBOZ01000002">
    <property type="protein sequence ID" value="KKP48084.1"/>
    <property type="molecule type" value="Genomic_DNA"/>
</dbReference>
<dbReference type="GO" id="GO:0003735">
    <property type="term" value="F:structural constituent of ribosome"/>
    <property type="evidence" value="ECO:0007669"/>
    <property type="project" value="InterPro"/>
</dbReference>
<comment type="similarity">
    <text evidence="1 7 8">Belongs to the bacterial ribosomal protein bL20 family.</text>
</comment>
<dbReference type="GO" id="GO:1990904">
    <property type="term" value="C:ribonucleoprotein complex"/>
    <property type="evidence" value="ECO:0007669"/>
    <property type="project" value="UniProtKB-KW"/>
</dbReference>
<protein>
    <recommendedName>
        <fullName evidence="6 7">Large ribosomal subunit protein bL20</fullName>
    </recommendedName>
</protein>
<evidence type="ECO:0000256" key="4">
    <source>
        <dbReference type="ARBA" id="ARBA00022980"/>
    </source>
</evidence>
<dbReference type="Pfam" id="PF00453">
    <property type="entry name" value="Ribosomal_L20"/>
    <property type="match status" value="1"/>
</dbReference>
<evidence type="ECO:0000313" key="10">
    <source>
        <dbReference type="Proteomes" id="UP000033995"/>
    </source>
</evidence>
<organism evidence="9 10">
    <name type="scientific">Candidatus Woesebacteria bacterium GW2011_GWA2_33_28</name>
    <dbReference type="NCBI Taxonomy" id="1618561"/>
    <lineage>
        <taxon>Bacteria</taxon>
        <taxon>Candidatus Woeseibacteriota</taxon>
    </lineage>
</organism>
<dbReference type="SUPFAM" id="SSF74731">
    <property type="entry name" value="Ribosomal protein L20"/>
    <property type="match status" value="1"/>
</dbReference>
<evidence type="ECO:0000256" key="3">
    <source>
        <dbReference type="ARBA" id="ARBA00022884"/>
    </source>
</evidence>
<dbReference type="Proteomes" id="UP000033995">
    <property type="component" value="Unassembled WGS sequence"/>
</dbReference>
<accession>A0A0F9ZV50</accession>
<sequence>MTRVKSKAAIKHRKVLKLAKGYHSARRRRFKQAKEAVMHAGQYAYIGRKLRKRDLRSIWIVRLSAAAKQLGTSYSKLIANLKKEKIELDRKILSDIASKNPSVFEKIVASFKSK</sequence>
<dbReference type="InterPro" id="IPR005813">
    <property type="entry name" value="Ribosomal_bL20"/>
</dbReference>